<evidence type="ECO:0000313" key="2">
    <source>
        <dbReference type="EMBL" id="CAD9443925.1"/>
    </source>
</evidence>
<accession>A0A7S2GBQ8</accession>
<sequence length="130" mass="15047">MVRRIDGDLHYHLTENGIQFTFFTFRWMNNLLMRELPLQAIVRLWDTLFSEDSGGSGFEDFHVYVCAAFLKHFSETIQETSAEQLMLFLQELPTKEWGLSHMETLLSEAFILSTSFKDAQHHLTGTGAPM</sequence>
<protein>
    <recommendedName>
        <fullName evidence="1">Rab-GAP TBC domain-containing protein</fullName>
    </recommendedName>
</protein>
<dbReference type="PROSITE" id="PS50086">
    <property type="entry name" value="TBC_RABGAP"/>
    <property type="match status" value="1"/>
</dbReference>
<dbReference type="InterPro" id="IPR035969">
    <property type="entry name" value="Rab-GAP_TBC_sf"/>
</dbReference>
<dbReference type="Gene3D" id="1.10.472.80">
    <property type="entry name" value="Ypt/Rab-GAP domain of gyp1p, domain 3"/>
    <property type="match status" value="1"/>
</dbReference>
<dbReference type="Pfam" id="PF00566">
    <property type="entry name" value="RabGAP-TBC"/>
    <property type="match status" value="1"/>
</dbReference>
<dbReference type="AlphaFoldDB" id="A0A7S2GBQ8"/>
<dbReference type="EMBL" id="HBGT01029669">
    <property type="protein sequence ID" value="CAD9443925.1"/>
    <property type="molecule type" value="Transcribed_RNA"/>
</dbReference>
<reference evidence="2" key="1">
    <citation type="submission" date="2021-01" db="EMBL/GenBank/DDBJ databases">
        <authorList>
            <person name="Corre E."/>
            <person name="Pelletier E."/>
            <person name="Niang G."/>
            <person name="Scheremetjew M."/>
            <person name="Finn R."/>
            <person name="Kale V."/>
            <person name="Holt S."/>
            <person name="Cochrane G."/>
            <person name="Meng A."/>
            <person name="Brown T."/>
            <person name="Cohen L."/>
        </authorList>
    </citation>
    <scope>NUCLEOTIDE SEQUENCE</scope>
    <source>
        <strain evidence="2">RCC1693</strain>
    </source>
</reference>
<organism evidence="2">
    <name type="scientific">Florenciella parvula</name>
    <dbReference type="NCBI Taxonomy" id="236787"/>
    <lineage>
        <taxon>Eukaryota</taxon>
        <taxon>Sar</taxon>
        <taxon>Stramenopiles</taxon>
        <taxon>Ochrophyta</taxon>
        <taxon>Dictyochophyceae</taxon>
        <taxon>Florenciellales</taxon>
        <taxon>Florenciella</taxon>
    </lineage>
</organism>
<gene>
    <name evidence="2" type="ORF">FPAR1323_LOCUS15508</name>
</gene>
<feature type="domain" description="Rab-GAP TBC" evidence="1">
    <location>
        <begin position="1"/>
        <end position="52"/>
    </location>
</feature>
<evidence type="ECO:0000259" key="1">
    <source>
        <dbReference type="PROSITE" id="PS50086"/>
    </source>
</evidence>
<dbReference type="PANTHER" id="PTHR22957:SF26">
    <property type="entry name" value="LD44506P"/>
    <property type="match status" value="1"/>
</dbReference>
<dbReference type="SUPFAM" id="SSF47923">
    <property type="entry name" value="Ypt/Rab-GAP domain of gyp1p"/>
    <property type="match status" value="1"/>
</dbReference>
<proteinExistence type="predicted"/>
<dbReference type="PANTHER" id="PTHR22957">
    <property type="entry name" value="TBC1 DOMAIN FAMILY MEMBER GTPASE-ACTIVATING PROTEIN"/>
    <property type="match status" value="1"/>
</dbReference>
<dbReference type="GO" id="GO:0005096">
    <property type="term" value="F:GTPase activator activity"/>
    <property type="evidence" value="ECO:0007669"/>
    <property type="project" value="TreeGrafter"/>
</dbReference>
<name>A0A7S2GBQ8_9STRA</name>
<dbReference type="InterPro" id="IPR000195">
    <property type="entry name" value="Rab-GAP-TBC_dom"/>
</dbReference>